<accession>A0A2G9SG54</accession>
<feature type="transmembrane region" description="Helical" evidence="5">
    <location>
        <begin position="6"/>
        <end position="25"/>
    </location>
</feature>
<keyword evidence="5" id="KW-0472">Membrane</keyword>
<dbReference type="GO" id="GO:0020037">
    <property type="term" value="F:heme binding"/>
    <property type="evidence" value="ECO:0007669"/>
    <property type="project" value="InterPro"/>
</dbReference>
<dbReference type="GO" id="GO:0016712">
    <property type="term" value="F:oxidoreductase activity, acting on paired donors, with incorporation or reduction of molecular oxygen, reduced flavin or flavoprotein as one donor, and incorporation of one atom of oxygen"/>
    <property type="evidence" value="ECO:0007669"/>
    <property type="project" value="TreeGrafter"/>
</dbReference>
<gene>
    <name evidence="6" type="ORF">AB205_0137840</name>
</gene>
<evidence type="ECO:0000256" key="5">
    <source>
        <dbReference type="SAM" id="Phobius"/>
    </source>
</evidence>
<dbReference type="InterPro" id="IPR036396">
    <property type="entry name" value="Cyt_P450_sf"/>
</dbReference>
<evidence type="ECO:0000256" key="1">
    <source>
        <dbReference type="ARBA" id="ARBA00001971"/>
    </source>
</evidence>
<dbReference type="EMBL" id="KV924071">
    <property type="protein sequence ID" value="PIO39126.1"/>
    <property type="molecule type" value="Genomic_DNA"/>
</dbReference>
<dbReference type="Pfam" id="PF00067">
    <property type="entry name" value="p450"/>
    <property type="match status" value="1"/>
</dbReference>
<evidence type="ECO:0000313" key="7">
    <source>
        <dbReference type="Proteomes" id="UP000228934"/>
    </source>
</evidence>
<dbReference type="GO" id="GO:0006805">
    <property type="term" value="P:xenobiotic metabolic process"/>
    <property type="evidence" value="ECO:0007669"/>
    <property type="project" value="TreeGrafter"/>
</dbReference>
<evidence type="ECO:0000313" key="6">
    <source>
        <dbReference type="EMBL" id="PIO39126.1"/>
    </source>
</evidence>
<dbReference type="InterPro" id="IPR001128">
    <property type="entry name" value="Cyt_P450"/>
</dbReference>
<evidence type="ECO:0000256" key="2">
    <source>
        <dbReference type="ARBA" id="ARBA00010617"/>
    </source>
</evidence>
<sequence>MYLMDPITIILCIVTCVFLAIFLYGQKKNVHKNYPPGPPTFPIIGNVHIISMEKPYVTFHKLAEKYGSVYSLQIGTQKMVVLSGYETVKDALVNHAEAFSGRAHLPVFLDIAKEYGIVFSNGNNWKVMKRFALSTLRDLGMGKKTIEDKISEECKNLVKIFKAYKGAPFDNTAIVNAAVANIIVSMLMGHRFEYDDPKLQRLLTIINDNIRILGTPMVLVSSSLLQLVHILYDRIPVNWAFLNDIWVY</sequence>
<keyword evidence="5" id="KW-0812">Transmembrane</keyword>
<dbReference type="PANTHER" id="PTHR24300">
    <property type="entry name" value="CYTOCHROME P450 508A4-RELATED"/>
    <property type="match status" value="1"/>
</dbReference>
<proteinExistence type="inferred from homology"/>
<dbReference type="InterPro" id="IPR002401">
    <property type="entry name" value="Cyt_P450_E_grp-I"/>
</dbReference>
<keyword evidence="5" id="KW-1133">Transmembrane helix</keyword>
<keyword evidence="7" id="KW-1185">Reference proteome</keyword>
<dbReference type="FunFam" id="1.10.630.10:FF:000208">
    <property type="entry name" value="Cytochrome P450, family 2, subfamily k, polypeptide 20"/>
    <property type="match status" value="1"/>
</dbReference>
<dbReference type="GO" id="GO:0006082">
    <property type="term" value="P:organic acid metabolic process"/>
    <property type="evidence" value="ECO:0007669"/>
    <property type="project" value="TreeGrafter"/>
</dbReference>
<keyword evidence="4" id="KW-0408">Iron</keyword>
<feature type="non-terminal residue" evidence="6">
    <location>
        <position position="248"/>
    </location>
</feature>
<dbReference type="SUPFAM" id="SSF48264">
    <property type="entry name" value="Cytochrome P450"/>
    <property type="match status" value="1"/>
</dbReference>
<dbReference type="PRINTS" id="PR00463">
    <property type="entry name" value="EP450I"/>
</dbReference>
<dbReference type="GO" id="GO:0005737">
    <property type="term" value="C:cytoplasm"/>
    <property type="evidence" value="ECO:0007669"/>
    <property type="project" value="TreeGrafter"/>
</dbReference>
<evidence type="ECO:0000256" key="4">
    <source>
        <dbReference type="ARBA" id="ARBA00023004"/>
    </source>
</evidence>
<protein>
    <submittedName>
        <fullName evidence="6">Uncharacterized protein</fullName>
    </submittedName>
</protein>
<organism evidence="6 7">
    <name type="scientific">Aquarana catesbeiana</name>
    <name type="common">American bullfrog</name>
    <name type="synonym">Rana catesbeiana</name>
    <dbReference type="NCBI Taxonomy" id="8400"/>
    <lineage>
        <taxon>Eukaryota</taxon>
        <taxon>Metazoa</taxon>
        <taxon>Chordata</taxon>
        <taxon>Craniata</taxon>
        <taxon>Vertebrata</taxon>
        <taxon>Euteleostomi</taxon>
        <taxon>Amphibia</taxon>
        <taxon>Batrachia</taxon>
        <taxon>Anura</taxon>
        <taxon>Neobatrachia</taxon>
        <taxon>Ranoidea</taxon>
        <taxon>Ranidae</taxon>
        <taxon>Aquarana</taxon>
    </lineage>
</organism>
<name>A0A2G9SG54_AQUCT</name>
<dbReference type="OrthoDB" id="1055148at2759"/>
<dbReference type="AlphaFoldDB" id="A0A2G9SG54"/>
<keyword evidence="3" id="KW-0479">Metal-binding</keyword>
<feature type="transmembrane region" description="Helical" evidence="5">
    <location>
        <begin position="212"/>
        <end position="232"/>
    </location>
</feature>
<comment type="cofactor">
    <cofactor evidence="1">
        <name>heme</name>
        <dbReference type="ChEBI" id="CHEBI:30413"/>
    </cofactor>
</comment>
<dbReference type="PANTHER" id="PTHR24300:SF302">
    <property type="entry name" value="CYTOCHROME P450"/>
    <property type="match status" value="1"/>
</dbReference>
<evidence type="ECO:0000256" key="3">
    <source>
        <dbReference type="ARBA" id="ARBA00022723"/>
    </source>
</evidence>
<dbReference type="GO" id="GO:0005506">
    <property type="term" value="F:iron ion binding"/>
    <property type="evidence" value="ECO:0007669"/>
    <property type="project" value="InterPro"/>
</dbReference>
<dbReference type="Proteomes" id="UP000228934">
    <property type="component" value="Unassembled WGS sequence"/>
</dbReference>
<reference evidence="7" key="1">
    <citation type="journal article" date="2017" name="Nat. Commun.">
        <title>The North American bullfrog draft genome provides insight into hormonal regulation of long noncoding RNA.</title>
        <authorList>
            <person name="Hammond S.A."/>
            <person name="Warren R.L."/>
            <person name="Vandervalk B.P."/>
            <person name="Kucuk E."/>
            <person name="Khan H."/>
            <person name="Gibb E.A."/>
            <person name="Pandoh P."/>
            <person name="Kirk H."/>
            <person name="Zhao Y."/>
            <person name="Jones M."/>
            <person name="Mungall A.J."/>
            <person name="Coope R."/>
            <person name="Pleasance S."/>
            <person name="Moore R.A."/>
            <person name="Holt R.A."/>
            <person name="Round J.M."/>
            <person name="Ohora S."/>
            <person name="Walle B.V."/>
            <person name="Veldhoen N."/>
            <person name="Helbing C.C."/>
            <person name="Birol I."/>
        </authorList>
    </citation>
    <scope>NUCLEOTIDE SEQUENCE [LARGE SCALE GENOMIC DNA]</scope>
</reference>
<comment type="similarity">
    <text evidence="2">Belongs to the cytochrome P450 family.</text>
</comment>
<dbReference type="Gene3D" id="1.10.630.10">
    <property type="entry name" value="Cytochrome P450"/>
    <property type="match status" value="1"/>
</dbReference>
<dbReference type="InterPro" id="IPR050182">
    <property type="entry name" value="Cytochrome_P450_fam2"/>
</dbReference>